<protein>
    <recommendedName>
        <fullName evidence="3">Zinc-ribbon domain-containing protein</fullName>
    </recommendedName>
</protein>
<evidence type="ECO:0000313" key="2">
    <source>
        <dbReference type="Proteomes" id="UP001108089"/>
    </source>
</evidence>
<keyword evidence="2" id="KW-1185">Reference proteome</keyword>
<dbReference type="EMBL" id="JAKGCU010000016">
    <property type="protein sequence ID" value="MCF3939940.1"/>
    <property type="molecule type" value="Genomic_DNA"/>
</dbReference>
<dbReference type="Proteomes" id="UP001108089">
    <property type="component" value="Unassembled WGS sequence"/>
</dbReference>
<comment type="caution">
    <text evidence="1">The sequence shown here is derived from an EMBL/GenBank/DDBJ whole genome shotgun (WGS) entry which is preliminary data.</text>
</comment>
<dbReference type="RefSeq" id="WP_235724666.1">
    <property type="nucleotide sequence ID" value="NZ_JAKGCU010000016.1"/>
</dbReference>
<organism evidence="1 2">
    <name type="scientific">Gordonia tangerina</name>
    <dbReference type="NCBI Taxonomy" id="2911060"/>
    <lineage>
        <taxon>Bacteria</taxon>
        <taxon>Bacillati</taxon>
        <taxon>Actinomycetota</taxon>
        <taxon>Actinomycetes</taxon>
        <taxon>Mycobacteriales</taxon>
        <taxon>Gordoniaceae</taxon>
        <taxon>Gordonia</taxon>
    </lineage>
</organism>
<evidence type="ECO:0008006" key="3">
    <source>
        <dbReference type="Google" id="ProtNLM"/>
    </source>
</evidence>
<sequence>MRSAVTIADPGRPLPTMEGKVSGVIAHDRPNATVQCSVCHRTATGKTFFAVKWADFANDDRDDWDHPKPALPYRRCEDCRNRKLHPQLTLDESTS</sequence>
<evidence type="ECO:0000313" key="1">
    <source>
        <dbReference type="EMBL" id="MCF3939940.1"/>
    </source>
</evidence>
<reference evidence="1" key="1">
    <citation type="submission" date="2022-01" db="EMBL/GenBank/DDBJ databases">
        <title>Gordonia xiamenensis sp. nov., isolated from surface seawater in Xiamen.</title>
        <authorList>
            <person name="He Y.F."/>
        </authorList>
    </citation>
    <scope>NUCLEOTIDE SEQUENCE</scope>
    <source>
        <strain evidence="1">GW1C4-4</strain>
    </source>
</reference>
<accession>A0ABS9DL31</accession>
<proteinExistence type="predicted"/>
<name>A0ABS9DL31_9ACTN</name>
<gene>
    <name evidence="1" type="ORF">L1892_16305</name>
</gene>